<keyword evidence="2" id="KW-1185">Reference proteome</keyword>
<dbReference type="AlphaFoldDB" id="A0A835K5T8"/>
<dbReference type="EMBL" id="JADGMS010000006">
    <property type="protein sequence ID" value="KAF9681325.1"/>
    <property type="molecule type" value="Genomic_DNA"/>
</dbReference>
<proteinExistence type="predicted"/>
<name>A0A835K5T8_9ROSI</name>
<reference evidence="1 2" key="1">
    <citation type="submission" date="2020-10" db="EMBL/GenBank/DDBJ databases">
        <title>Plant Genome Project.</title>
        <authorList>
            <person name="Zhang R.-G."/>
        </authorList>
    </citation>
    <scope>NUCLEOTIDE SEQUENCE [LARGE SCALE GENOMIC DNA]</scope>
    <source>
        <strain evidence="1">FAFU-HL-1</strain>
        <tissue evidence="1">Leaf</tissue>
    </source>
</reference>
<evidence type="ECO:0000313" key="2">
    <source>
        <dbReference type="Proteomes" id="UP000657918"/>
    </source>
</evidence>
<organism evidence="1 2">
    <name type="scientific">Salix dunnii</name>
    <dbReference type="NCBI Taxonomy" id="1413687"/>
    <lineage>
        <taxon>Eukaryota</taxon>
        <taxon>Viridiplantae</taxon>
        <taxon>Streptophyta</taxon>
        <taxon>Embryophyta</taxon>
        <taxon>Tracheophyta</taxon>
        <taxon>Spermatophyta</taxon>
        <taxon>Magnoliopsida</taxon>
        <taxon>eudicotyledons</taxon>
        <taxon>Gunneridae</taxon>
        <taxon>Pentapetalae</taxon>
        <taxon>rosids</taxon>
        <taxon>fabids</taxon>
        <taxon>Malpighiales</taxon>
        <taxon>Salicaceae</taxon>
        <taxon>Saliceae</taxon>
        <taxon>Salix</taxon>
    </lineage>
</organism>
<accession>A0A835K5T8</accession>
<protein>
    <submittedName>
        <fullName evidence="1">Uncharacterized protein</fullName>
    </submittedName>
</protein>
<sequence length="80" mass="8732">MQNLSSSTTITLGMSKIEVSATASSGKHSLQKLEMRNCGDLKFLSQGVSSIFAKTRNQWLQRIVGKKKKKCALCKGEGNI</sequence>
<evidence type="ECO:0000313" key="1">
    <source>
        <dbReference type="EMBL" id="KAF9681325.1"/>
    </source>
</evidence>
<dbReference type="Proteomes" id="UP000657918">
    <property type="component" value="Unassembled WGS sequence"/>
</dbReference>
<comment type="caution">
    <text evidence="1">The sequence shown here is derived from an EMBL/GenBank/DDBJ whole genome shotgun (WGS) entry which is preliminary data.</text>
</comment>
<gene>
    <name evidence="1" type="ORF">SADUNF_Sadunf06G0214300</name>
</gene>